<sequence length="122" mass="13670">MEEGRAGYFFLEDTDGRGRSWDYQAETSRHQDCEPTPSGSSKINFLQSDTLPLHHLAFHHNHYVDSSYKANTSQPARKITSNYHRSQSMISYLSVLSLQHQLQTSSPDPAGPVCTDPSSPNS</sequence>
<reference evidence="2" key="1">
    <citation type="submission" date="2023-11" db="EMBL/GenBank/DDBJ databases">
        <title>Genome assemblies of two species of porcelain crab, Petrolisthes cinctipes and Petrolisthes manimaculis (Anomura: Porcellanidae).</title>
        <authorList>
            <person name="Angst P."/>
        </authorList>
    </citation>
    <scope>NUCLEOTIDE SEQUENCE</scope>
    <source>
        <strain evidence="2">PB745_02</strain>
        <tissue evidence="2">Gill</tissue>
    </source>
</reference>
<accession>A0AAE1PXQ3</accession>
<dbReference type="AlphaFoldDB" id="A0AAE1PXQ3"/>
<organism evidence="2 3">
    <name type="scientific">Petrolisthes manimaculis</name>
    <dbReference type="NCBI Taxonomy" id="1843537"/>
    <lineage>
        <taxon>Eukaryota</taxon>
        <taxon>Metazoa</taxon>
        <taxon>Ecdysozoa</taxon>
        <taxon>Arthropoda</taxon>
        <taxon>Crustacea</taxon>
        <taxon>Multicrustacea</taxon>
        <taxon>Malacostraca</taxon>
        <taxon>Eumalacostraca</taxon>
        <taxon>Eucarida</taxon>
        <taxon>Decapoda</taxon>
        <taxon>Pleocyemata</taxon>
        <taxon>Anomura</taxon>
        <taxon>Galatheoidea</taxon>
        <taxon>Porcellanidae</taxon>
        <taxon>Petrolisthes</taxon>
    </lineage>
</organism>
<proteinExistence type="predicted"/>
<keyword evidence="3" id="KW-1185">Reference proteome</keyword>
<evidence type="ECO:0000313" key="2">
    <source>
        <dbReference type="EMBL" id="KAK4314962.1"/>
    </source>
</evidence>
<evidence type="ECO:0000256" key="1">
    <source>
        <dbReference type="SAM" id="MobiDB-lite"/>
    </source>
</evidence>
<dbReference type="EMBL" id="JAWZYT010001166">
    <property type="protein sequence ID" value="KAK4314962.1"/>
    <property type="molecule type" value="Genomic_DNA"/>
</dbReference>
<gene>
    <name evidence="2" type="ORF">Pmani_013788</name>
</gene>
<name>A0AAE1PXQ3_9EUCA</name>
<evidence type="ECO:0000313" key="3">
    <source>
        <dbReference type="Proteomes" id="UP001292094"/>
    </source>
</evidence>
<feature type="region of interest" description="Disordered" evidence="1">
    <location>
        <begin position="102"/>
        <end position="122"/>
    </location>
</feature>
<comment type="caution">
    <text evidence="2">The sequence shown here is derived from an EMBL/GenBank/DDBJ whole genome shotgun (WGS) entry which is preliminary data.</text>
</comment>
<dbReference type="Proteomes" id="UP001292094">
    <property type="component" value="Unassembled WGS sequence"/>
</dbReference>
<protein>
    <submittedName>
        <fullName evidence="2">Uncharacterized protein</fullName>
    </submittedName>
</protein>